<keyword evidence="1" id="KW-0472">Membrane</keyword>
<keyword evidence="1" id="KW-1133">Transmembrane helix</keyword>
<feature type="transmembrane region" description="Helical" evidence="1">
    <location>
        <begin position="19"/>
        <end position="43"/>
    </location>
</feature>
<feature type="transmembrane region" description="Helical" evidence="1">
    <location>
        <begin position="49"/>
        <end position="68"/>
    </location>
</feature>
<protein>
    <submittedName>
        <fullName evidence="2">Uncharacterized protein</fullName>
    </submittedName>
</protein>
<gene>
    <name evidence="2" type="ORF">GCM10023217_28290</name>
</gene>
<comment type="caution">
    <text evidence="2">The sequence shown here is derived from an EMBL/GenBank/DDBJ whole genome shotgun (WGS) entry which is preliminary data.</text>
</comment>
<organism evidence="2 3">
    <name type="scientific">Gordonia alkaliphila</name>
    <dbReference type="NCBI Taxonomy" id="1053547"/>
    <lineage>
        <taxon>Bacteria</taxon>
        <taxon>Bacillati</taxon>
        <taxon>Actinomycetota</taxon>
        <taxon>Actinomycetes</taxon>
        <taxon>Mycobacteriales</taxon>
        <taxon>Gordoniaceae</taxon>
        <taxon>Gordonia</taxon>
    </lineage>
</organism>
<dbReference type="RefSeq" id="WP_246993674.1">
    <property type="nucleotide sequence ID" value="NZ_BAABIE010000014.1"/>
</dbReference>
<keyword evidence="1" id="KW-0812">Transmembrane</keyword>
<evidence type="ECO:0000313" key="3">
    <source>
        <dbReference type="Proteomes" id="UP001500822"/>
    </source>
</evidence>
<sequence length="129" mass="13847">MASTTPVTRQRADKVMPLFIGYVLMLAQFILLALFIAGPVFGWFSGGELAAMIAAWAVLLVLSLWAMAHQATVNRYNEAQGSHPSPHLLVPTETPARISAYHELYRPSAAAAAVTAENDSPLQAERAAA</sequence>
<keyword evidence="3" id="KW-1185">Reference proteome</keyword>
<dbReference type="EMBL" id="BAABIE010000014">
    <property type="protein sequence ID" value="GAA4754983.1"/>
    <property type="molecule type" value="Genomic_DNA"/>
</dbReference>
<proteinExistence type="predicted"/>
<dbReference type="Proteomes" id="UP001500822">
    <property type="component" value="Unassembled WGS sequence"/>
</dbReference>
<evidence type="ECO:0000313" key="2">
    <source>
        <dbReference type="EMBL" id="GAA4754983.1"/>
    </source>
</evidence>
<reference evidence="3" key="1">
    <citation type="journal article" date="2019" name="Int. J. Syst. Evol. Microbiol.">
        <title>The Global Catalogue of Microorganisms (GCM) 10K type strain sequencing project: providing services to taxonomists for standard genome sequencing and annotation.</title>
        <authorList>
            <consortium name="The Broad Institute Genomics Platform"/>
            <consortium name="The Broad Institute Genome Sequencing Center for Infectious Disease"/>
            <person name="Wu L."/>
            <person name="Ma J."/>
        </authorList>
    </citation>
    <scope>NUCLEOTIDE SEQUENCE [LARGE SCALE GENOMIC DNA]</scope>
    <source>
        <strain evidence="3">JCM 18077</strain>
    </source>
</reference>
<evidence type="ECO:0000256" key="1">
    <source>
        <dbReference type="SAM" id="Phobius"/>
    </source>
</evidence>
<name>A0ABP8ZFL7_9ACTN</name>
<accession>A0ABP8ZFL7</accession>